<feature type="DNA-binding region" description="H-T-H motif" evidence="4">
    <location>
        <begin position="24"/>
        <end position="43"/>
    </location>
</feature>
<dbReference type="InterPro" id="IPR054156">
    <property type="entry name" value="YxaF_TetR_C"/>
</dbReference>
<evidence type="ECO:0000256" key="4">
    <source>
        <dbReference type="PROSITE-ProRule" id="PRU00335"/>
    </source>
</evidence>
<dbReference type="RefSeq" id="WP_330507021.1">
    <property type="nucleotide sequence ID" value="NZ_JAZDUE010000022.1"/>
</dbReference>
<evidence type="ECO:0000256" key="3">
    <source>
        <dbReference type="ARBA" id="ARBA00023163"/>
    </source>
</evidence>
<sequence>MRTDERIAVAMAELLRRQGYAATGIKQVVEASGAPIGSLYHHFPRGKRAVAEAALRQSGAAYGELVASLLAPYDDIAAGIEAAFTAAADDIEQTGWVNMCPVGTVAGEVVDVEPELGAVAAEVFEGWIEGGTALFRERGLTDDDARALITAVISALEGAFVLSRTLRSRDPLIAAGRGIAAYARELVADPVVRSG</sequence>
<dbReference type="Pfam" id="PF21993">
    <property type="entry name" value="TetR_C_13_2"/>
    <property type="match status" value="1"/>
</dbReference>
<protein>
    <submittedName>
        <fullName evidence="6">TetR/AcrR family transcriptional regulator</fullName>
    </submittedName>
</protein>
<dbReference type="PANTHER" id="PTHR47506">
    <property type="entry name" value="TRANSCRIPTIONAL REGULATORY PROTEIN"/>
    <property type="match status" value="1"/>
</dbReference>
<dbReference type="Pfam" id="PF00440">
    <property type="entry name" value="TetR_N"/>
    <property type="match status" value="1"/>
</dbReference>
<keyword evidence="1" id="KW-0805">Transcription regulation</keyword>
<feature type="domain" description="HTH tetR-type" evidence="5">
    <location>
        <begin position="1"/>
        <end position="61"/>
    </location>
</feature>
<evidence type="ECO:0000313" key="6">
    <source>
        <dbReference type="EMBL" id="MEE4025615.1"/>
    </source>
</evidence>
<evidence type="ECO:0000313" key="7">
    <source>
        <dbReference type="Proteomes" id="UP001335729"/>
    </source>
</evidence>
<dbReference type="PANTHER" id="PTHR47506:SF3">
    <property type="entry name" value="HTH-TYPE TRANSCRIPTIONAL REGULATOR LMRA"/>
    <property type="match status" value="1"/>
</dbReference>
<keyword evidence="2 4" id="KW-0238">DNA-binding</keyword>
<dbReference type="SUPFAM" id="SSF46689">
    <property type="entry name" value="Homeodomain-like"/>
    <property type="match status" value="1"/>
</dbReference>
<comment type="caution">
    <text evidence="6">The sequence shown here is derived from an EMBL/GenBank/DDBJ whole genome shotgun (WGS) entry which is preliminary data.</text>
</comment>
<dbReference type="InterPro" id="IPR001647">
    <property type="entry name" value="HTH_TetR"/>
</dbReference>
<evidence type="ECO:0000259" key="5">
    <source>
        <dbReference type="PROSITE" id="PS50977"/>
    </source>
</evidence>
<dbReference type="Proteomes" id="UP001335729">
    <property type="component" value="Unassembled WGS sequence"/>
</dbReference>
<proteinExistence type="predicted"/>
<name>A0ABU7MZ79_9ACTN</name>
<keyword evidence="3" id="KW-0804">Transcription</keyword>
<organism evidence="6 7">
    <name type="scientific">Gordonia prachuapensis</name>
    <dbReference type="NCBI Taxonomy" id="3115651"/>
    <lineage>
        <taxon>Bacteria</taxon>
        <taxon>Bacillati</taxon>
        <taxon>Actinomycetota</taxon>
        <taxon>Actinomycetes</taxon>
        <taxon>Mycobacteriales</taxon>
        <taxon>Gordoniaceae</taxon>
        <taxon>Gordonia</taxon>
    </lineage>
</organism>
<dbReference type="Gene3D" id="1.10.357.10">
    <property type="entry name" value="Tetracycline Repressor, domain 2"/>
    <property type="match status" value="1"/>
</dbReference>
<dbReference type="EMBL" id="JAZDUE010000022">
    <property type="protein sequence ID" value="MEE4025615.1"/>
    <property type="molecule type" value="Genomic_DNA"/>
</dbReference>
<dbReference type="InterPro" id="IPR036271">
    <property type="entry name" value="Tet_transcr_reg_TetR-rel_C_sf"/>
</dbReference>
<reference evidence="6 7" key="1">
    <citation type="submission" date="2024-01" db="EMBL/GenBank/DDBJ databases">
        <title>Draft genome sequence of Gordonia sp. PKS22-38.</title>
        <authorList>
            <person name="Suphannarot A."/>
            <person name="Mingma R."/>
        </authorList>
    </citation>
    <scope>NUCLEOTIDE SEQUENCE [LARGE SCALE GENOMIC DNA]</scope>
    <source>
        <strain evidence="6 7">PKS22-38</strain>
    </source>
</reference>
<accession>A0ABU7MZ79</accession>
<evidence type="ECO:0000256" key="1">
    <source>
        <dbReference type="ARBA" id="ARBA00023015"/>
    </source>
</evidence>
<dbReference type="InterPro" id="IPR009057">
    <property type="entry name" value="Homeodomain-like_sf"/>
</dbReference>
<keyword evidence="7" id="KW-1185">Reference proteome</keyword>
<evidence type="ECO:0000256" key="2">
    <source>
        <dbReference type="ARBA" id="ARBA00023125"/>
    </source>
</evidence>
<dbReference type="PROSITE" id="PS50977">
    <property type="entry name" value="HTH_TETR_2"/>
    <property type="match status" value="1"/>
</dbReference>
<dbReference type="SUPFAM" id="SSF48498">
    <property type="entry name" value="Tetracyclin repressor-like, C-terminal domain"/>
    <property type="match status" value="1"/>
</dbReference>
<gene>
    <name evidence="6" type="ORF">V1Y59_21200</name>
</gene>